<organism evidence="2 3">
    <name type="scientific">Nonomuraea angiospora</name>
    <dbReference type="NCBI Taxonomy" id="46172"/>
    <lineage>
        <taxon>Bacteria</taxon>
        <taxon>Bacillati</taxon>
        <taxon>Actinomycetota</taxon>
        <taxon>Actinomycetes</taxon>
        <taxon>Streptosporangiales</taxon>
        <taxon>Streptosporangiaceae</taxon>
        <taxon>Nonomuraea</taxon>
    </lineage>
</organism>
<dbReference type="EMBL" id="JADBEK010000001">
    <property type="protein sequence ID" value="MBE1586966.1"/>
    <property type="molecule type" value="Genomic_DNA"/>
</dbReference>
<dbReference type="Proteomes" id="UP000633509">
    <property type="component" value="Unassembled WGS sequence"/>
</dbReference>
<comment type="caution">
    <text evidence="2">The sequence shown here is derived from an EMBL/GenBank/DDBJ whole genome shotgun (WGS) entry which is preliminary data.</text>
</comment>
<keyword evidence="3" id="KW-1185">Reference proteome</keyword>
<gene>
    <name evidence="2" type="ORF">H4W80_005224</name>
</gene>
<feature type="signal peptide" evidence="1">
    <location>
        <begin position="1"/>
        <end position="31"/>
    </location>
</feature>
<feature type="chain" id="PRO_5045597706" description="SH3 domain-containing protein" evidence="1">
    <location>
        <begin position="32"/>
        <end position="110"/>
    </location>
</feature>
<sequence length="110" mass="11144">MIISKARLTTTLTALVLVSGAALAIAPAAGAATTTTTTAEAAAAAVICPYKTLRATQRYVSATSSSFRGAWAKGATLGVYQGSASNGRLETTSGYWVKVADVASAGQCYY</sequence>
<evidence type="ECO:0000313" key="2">
    <source>
        <dbReference type="EMBL" id="MBE1586966.1"/>
    </source>
</evidence>
<name>A0ABR9M252_9ACTN</name>
<dbReference type="RefSeq" id="WP_192787443.1">
    <property type="nucleotide sequence ID" value="NZ_JADBEK010000001.1"/>
</dbReference>
<accession>A0ABR9M252</accession>
<evidence type="ECO:0000313" key="3">
    <source>
        <dbReference type="Proteomes" id="UP000633509"/>
    </source>
</evidence>
<keyword evidence="1" id="KW-0732">Signal</keyword>
<proteinExistence type="predicted"/>
<evidence type="ECO:0008006" key="4">
    <source>
        <dbReference type="Google" id="ProtNLM"/>
    </source>
</evidence>
<evidence type="ECO:0000256" key="1">
    <source>
        <dbReference type="SAM" id="SignalP"/>
    </source>
</evidence>
<reference evidence="2 3" key="1">
    <citation type="submission" date="2020-10" db="EMBL/GenBank/DDBJ databases">
        <title>Sequencing the genomes of 1000 actinobacteria strains.</title>
        <authorList>
            <person name="Klenk H.-P."/>
        </authorList>
    </citation>
    <scope>NUCLEOTIDE SEQUENCE [LARGE SCALE GENOMIC DNA]</scope>
    <source>
        <strain evidence="2 3">DSM 43173</strain>
    </source>
</reference>
<protein>
    <recommendedName>
        <fullName evidence="4">SH3 domain-containing protein</fullName>
    </recommendedName>
</protein>